<dbReference type="PROSITE" id="PS51186">
    <property type="entry name" value="GNAT"/>
    <property type="match status" value="1"/>
</dbReference>
<dbReference type="InterPro" id="IPR016181">
    <property type="entry name" value="Acyl_CoA_acyltransferase"/>
</dbReference>
<dbReference type="NCBIfam" id="TIGR03585">
    <property type="entry name" value="PseH"/>
    <property type="match status" value="1"/>
</dbReference>
<gene>
    <name evidence="2" type="primary">pseH</name>
    <name evidence="2" type="ORF">fsci_19120</name>
</gene>
<proteinExistence type="predicted"/>
<dbReference type="Gene3D" id="3.40.630.30">
    <property type="match status" value="1"/>
</dbReference>
<reference evidence="2 3" key="1">
    <citation type="journal article" date="2024" name="Dis. Aquat. Organ.">
        <title>Francisella sciaenopsi sp. nov. isolated from diseased red drum Sciaenops ocellatus in Florida, USA.</title>
        <authorList>
            <person name="Kawahara M."/>
            <person name="Cody T.T."/>
            <person name="Yanong R.P.E."/>
            <person name="Henderson E."/>
            <person name="Yazdi Z."/>
            <person name="Soto E."/>
        </authorList>
    </citation>
    <scope>NUCLEOTIDE SEQUENCE [LARGE SCALE GENOMIC DNA]</scope>
    <source>
        <strain evidence="2 3">R22-20-7</strain>
    </source>
</reference>
<dbReference type="InterPro" id="IPR020036">
    <property type="entry name" value="PseH"/>
</dbReference>
<dbReference type="InterPro" id="IPR000182">
    <property type="entry name" value="GNAT_dom"/>
</dbReference>
<dbReference type="PANTHER" id="PTHR43415:SF3">
    <property type="entry name" value="GNAT-FAMILY ACETYLTRANSFERASE"/>
    <property type="match status" value="1"/>
</dbReference>
<accession>A0ABQ6PI51</accession>
<evidence type="ECO:0000313" key="3">
    <source>
        <dbReference type="Proteomes" id="UP001628164"/>
    </source>
</evidence>
<evidence type="ECO:0000313" key="2">
    <source>
        <dbReference type="EMBL" id="GMN90424.1"/>
    </source>
</evidence>
<comment type="caution">
    <text evidence="2">The sequence shown here is derived from an EMBL/GenBank/DDBJ whole genome shotgun (WGS) entry which is preliminary data.</text>
</comment>
<organism evidence="2 3">
    <name type="scientific">Francisella sciaenopsi</name>
    <dbReference type="NCBI Taxonomy" id="3055034"/>
    <lineage>
        <taxon>Bacteria</taxon>
        <taxon>Pseudomonadati</taxon>
        <taxon>Pseudomonadota</taxon>
        <taxon>Gammaproteobacteria</taxon>
        <taxon>Thiotrichales</taxon>
        <taxon>Francisellaceae</taxon>
        <taxon>Francisella</taxon>
    </lineage>
</organism>
<evidence type="ECO:0000259" key="1">
    <source>
        <dbReference type="PROSITE" id="PS51186"/>
    </source>
</evidence>
<protein>
    <submittedName>
        <fullName evidence="2">UDP-4-amino-4, 6-dideoxy-N-acetyl-beta-L-altrosami ne N-acetyltransferase</fullName>
    </submittedName>
</protein>
<dbReference type="PANTHER" id="PTHR43415">
    <property type="entry name" value="SPERMIDINE N(1)-ACETYLTRANSFERASE"/>
    <property type="match status" value="1"/>
</dbReference>
<sequence>MIELRNFIDLDKTEKQMVLNWRNSERVRASMYNSQKIYLQDHLNFIEELMYDKYKKYFLVKNRNVNIGVVYLDNIKNDEAIMGIYSNPELRGQGTLLLNALLDYSFMSLNLQRIKLEVYADNCRARSLYGKYGFIENGVKFVNRKEVICMELENENW</sequence>
<dbReference type="Pfam" id="PF00583">
    <property type="entry name" value="Acetyltransf_1"/>
    <property type="match status" value="1"/>
</dbReference>
<feature type="domain" description="N-acetyltransferase" evidence="1">
    <location>
        <begin position="2"/>
        <end position="155"/>
    </location>
</feature>
<dbReference type="SUPFAM" id="SSF55729">
    <property type="entry name" value="Acyl-CoA N-acyltransferases (Nat)"/>
    <property type="match status" value="1"/>
</dbReference>
<dbReference type="RefSeq" id="WP_407878109.1">
    <property type="nucleotide sequence ID" value="NZ_BTHG01000010.1"/>
</dbReference>
<name>A0ABQ6PI51_9GAMM</name>
<dbReference type="Proteomes" id="UP001628164">
    <property type="component" value="Unassembled WGS sequence"/>
</dbReference>
<dbReference type="EMBL" id="BTHG01000010">
    <property type="protein sequence ID" value="GMN90424.1"/>
    <property type="molecule type" value="Genomic_DNA"/>
</dbReference>
<keyword evidence="3" id="KW-1185">Reference proteome</keyword>